<keyword evidence="1" id="KW-1133">Transmembrane helix</keyword>
<keyword evidence="1" id="KW-0472">Membrane</keyword>
<proteinExistence type="predicted"/>
<protein>
    <submittedName>
        <fullName evidence="2">MFS transporter</fullName>
    </submittedName>
</protein>
<feature type="transmembrane region" description="Helical" evidence="1">
    <location>
        <begin position="31"/>
        <end position="51"/>
    </location>
</feature>
<dbReference type="InterPro" id="IPR036259">
    <property type="entry name" value="MFS_trans_sf"/>
</dbReference>
<gene>
    <name evidence="2" type="ORF">DCF17_05990</name>
</gene>
<dbReference type="PANTHER" id="PTHR23528">
    <property type="match status" value="1"/>
</dbReference>
<dbReference type="AlphaFoldDB" id="A0A2W4WJ48"/>
<feature type="transmembrane region" description="Helical" evidence="1">
    <location>
        <begin position="63"/>
        <end position="84"/>
    </location>
</feature>
<dbReference type="SUPFAM" id="SSF103473">
    <property type="entry name" value="MFS general substrate transporter"/>
    <property type="match status" value="1"/>
</dbReference>
<sequence length="140" mass="14887">MQGAIALLWVIYNLYLVQLLTQLGFPQGLAVVLLVVENLLAMAIEPLVGTFSDQMQHRIGTRLPIISLGVVLTAGLFVVIPSALVWGQGALRWGLPLLLVAWAMAMALFRSPALSLLGRYALGTELPQAASILTLVGGVA</sequence>
<dbReference type="Proteomes" id="UP000249081">
    <property type="component" value="Unassembled WGS sequence"/>
</dbReference>
<dbReference type="EMBL" id="QBMN01000029">
    <property type="protein sequence ID" value="PZO43217.1"/>
    <property type="molecule type" value="Genomic_DNA"/>
</dbReference>
<dbReference type="PANTHER" id="PTHR23528:SF1">
    <property type="entry name" value="MAJOR FACILITATOR SUPERFAMILY (MFS) PROFILE DOMAIN-CONTAINING PROTEIN"/>
    <property type="match status" value="1"/>
</dbReference>
<feature type="non-terminal residue" evidence="2">
    <location>
        <position position="140"/>
    </location>
</feature>
<evidence type="ECO:0000313" key="3">
    <source>
        <dbReference type="Proteomes" id="UP000249081"/>
    </source>
</evidence>
<keyword evidence="1" id="KW-0812">Transmembrane</keyword>
<comment type="caution">
    <text evidence="2">The sequence shown here is derived from an EMBL/GenBank/DDBJ whole genome shotgun (WGS) entry which is preliminary data.</text>
</comment>
<reference evidence="3" key="1">
    <citation type="submission" date="2018-04" db="EMBL/GenBank/DDBJ databases">
        <authorList>
            <person name="Cornet L."/>
        </authorList>
    </citation>
    <scope>NUCLEOTIDE SEQUENCE [LARGE SCALE GENOMIC DNA]</scope>
</reference>
<reference evidence="2 3" key="2">
    <citation type="submission" date="2018-06" db="EMBL/GenBank/DDBJ databases">
        <title>Metagenomic assembly of (sub)arctic Cyanobacteria and their associated microbiome from non-axenic cultures.</title>
        <authorList>
            <person name="Baurain D."/>
        </authorList>
    </citation>
    <scope>NUCLEOTIDE SEQUENCE [LARGE SCALE GENOMIC DNA]</scope>
    <source>
        <strain evidence="2">ULC041bin1</strain>
    </source>
</reference>
<evidence type="ECO:0000313" key="2">
    <source>
        <dbReference type="EMBL" id="PZO43217.1"/>
    </source>
</evidence>
<name>A0A2W4WJ48_9CYAN</name>
<feature type="transmembrane region" description="Helical" evidence="1">
    <location>
        <begin position="90"/>
        <end position="109"/>
    </location>
</feature>
<organism evidence="2 3">
    <name type="scientific">Shackletoniella antarctica</name>
    <dbReference type="NCBI Taxonomy" id="268115"/>
    <lineage>
        <taxon>Bacteria</taxon>
        <taxon>Bacillati</taxon>
        <taxon>Cyanobacteriota</taxon>
        <taxon>Cyanophyceae</taxon>
        <taxon>Oculatellales</taxon>
        <taxon>Oculatellaceae</taxon>
        <taxon>Shackletoniella</taxon>
    </lineage>
</organism>
<evidence type="ECO:0000256" key="1">
    <source>
        <dbReference type="SAM" id="Phobius"/>
    </source>
</evidence>
<accession>A0A2W4WJ48</accession>
<feature type="transmembrane region" description="Helical" evidence="1">
    <location>
        <begin position="7"/>
        <end position="25"/>
    </location>
</feature>